<dbReference type="SUPFAM" id="SSF52518">
    <property type="entry name" value="Thiamin diphosphate-binding fold (THDP-binding)"/>
    <property type="match status" value="2"/>
</dbReference>
<feature type="domain" description="Thiamine pyrophosphate enzyme TPP-binding" evidence="8">
    <location>
        <begin position="401"/>
        <end position="531"/>
    </location>
</feature>
<name>A0ABV8T5I7_9GAMM</name>
<dbReference type="Proteomes" id="UP001595904">
    <property type="component" value="Unassembled WGS sequence"/>
</dbReference>
<evidence type="ECO:0000256" key="1">
    <source>
        <dbReference type="ARBA" id="ARBA00001946"/>
    </source>
</evidence>
<comment type="caution">
    <text evidence="10">The sequence shown here is derived from an EMBL/GenBank/DDBJ whole genome shotgun (WGS) entry which is preliminary data.</text>
</comment>
<protein>
    <submittedName>
        <fullName evidence="10">Thiamine pyrophosphate-binding protein</fullName>
    </submittedName>
</protein>
<dbReference type="CDD" id="cd07035">
    <property type="entry name" value="TPP_PYR_POX_like"/>
    <property type="match status" value="1"/>
</dbReference>
<gene>
    <name evidence="10" type="ORF">ACFPN2_33275</name>
</gene>
<dbReference type="Pfam" id="PF02776">
    <property type="entry name" value="TPP_enzyme_N"/>
    <property type="match status" value="1"/>
</dbReference>
<dbReference type="RefSeq" id="WP_380604809.1">
    <property type="nucleotide sequence ID" value="NZ_JBHSDU010000015.1"/>
</dbReference>
<dbReference type="PANTHER" id="PTHR18968">
    <property type="entry name" value="THIAMINE PYROPHOSPHATE ENZYMES"/>
    <property type="match status" value="1"/>
</dbReference>
<comment type="cofactor">
    <cofactor evidence="2">
        <name>thiamine diphosphate</name>
        <dbReference type="ChEBI" id="CHEBI:58937"/>
    </cofactor>
</comment>
<feature type="domain" description="Thiamine pyrophosphate enzyme N-terminal TPP-binding" evidence="9">
    <location>
        <begin position="9"/>
        <end position="123"/>
    </location>
</feature>
<proteinExistence type="inferred from homology"/>
<comment type="similarity">
    <text evidence="3 6">Belongs to the TPP enzyme family.</text>
</comment>
<evidence type="ECO:0000259" key="7">
    <source>
        <dbReference type="Pfam" id="PF00205"/>
    </source>
</evidence>
<keyword evidence="5 6" id="KW-0786">Thiamine pyrophosphate</keyword>
<evidence type="ECO:0000259" key="9">
    <source>
        <dbReference type="Pfam" id="PF02776"/>
    </source>
</evidence>
<keyword evidence="11" id="KW-1185">Reference proteome</keyword>
<comment type="cofactor">
    <cofactor evidence="1">
        <name>Mg(2+)</name>
        <dbReference type="ChEBI" id="CHEBI:18420"/>
    </cofactor>
</comment>
<dbReference type="PROSITE" id="PS00187">
    <property type="entry name" value="TPP_ENZYMES"/>
    <property type="match status" value="1"/>
</dbReference>
<evidence type="ECO:0000256" key="2">
    <source>
        <dbReference type="ARBA" id="ARBA00001964"/>
    </source>
</evidence>
<evidence type="ECO:0000256" key="6">
    <source>
        <dbReference type="RuleBase" id="RU362132"/>
    </source>
</evidence>
<evidence type="ECO:0000256" key="3">
    <source>
        <dbReference type="ARBA" id="ARBA00007812"/>
    </source>
</evidence>
<dbReference type="InterPro" id="IPR045229">
    <property type="entry name" value="TPP_enz"/>
</dbReference>
<reference evidence="11" key="1">
    <citation type="journal article" date="2019" name="Int. J. Syst. Evol. Microbiol.">
        <title>The Global Catalogue of Microorganisms (GCM) 10K type strain sequencing project: providing services to taxonomists for standard genome sequencing and annotation.</title>
        <authorList>
            <consortium name="The Broad Institute Genomics Platform"/>
            <consortium name="The Broad Institute Genome Sequencing Center for Infectious Disease"/>
            <person name="Wu L."/>
            <person name="Ma J."/>
        </authorList>
    </citation>
    <scope>NUCLEOTIDE SEQUENCE [LARGE SCALE GENOMIC DNA]</scope>
    <source>
        <strain evidence="11">CGMCC 1.10759</strain>
    </source>
</reference>
<dbReference type="Pfam" id="PF02775">
    <property type="entry name" value="TPP_enzyme_C"/>
    <property type="match status" value="1"/>
</dbReference>
<organism evidence="10 11">
    <name type="scientific">Steroidobacter flavus</name>
    <dbReference type="NCBI Taxonomy" id="1842136"/>
    <lineage>
        <taxon>Bacteria</taxon>
        <taxon>Pseudomonadati</taxon>
        <taxon>Pseudomonadota</taxon>
        <taxon>Gammaproteobacteria</taxon>
        <taxon>Steroidobacterales</taxon>
        <taxon>Steroidobacteraceae</taxon>
        <taxon>Steroidobacter</taxon>
    </lineage>
</organism>
<dbReference type="SUPFAM" id="SSF52467">
    <property type="entry name" value="DHS-like NAD/FAD-binding domain"/>
    <property type="match status" value="1"/>
</dbReference>
<evidence type="ECO:0000313" key="10">
    <source>
        <dbReference type="EMBL" id="MFC4313994.1"/>
    </source>
</evidence>
<dbReference type="Pfam" id="PF00205">
    <property type="entry name" value="TPP_enzyme_M"/>
    <property type="match status" value="1"/>
</dbReference>
<dbReference type="EMBL" id="JBHSDU010000015">
    <property type="protein sequence ID" value="MFC4313994.1"/>
    <property type="molecule type" value="Genomic_DNA"/>
</dbReference>
<evidence type="ECO:0000256" key="4">
    <source>
        <dbReference type="ARBA" id="ARBA00022723"/>
    </source>
</evidence>
<dbReference type="InterPro" id="IPR012000">
    <property type="entry name" value="Thiamin_PyroP_enz_cen_dom"/>
</dbReference>
<accession>A0ABV8T5I7</accession>
<dbReference type="InterPro" id="IPR011766">
    <property type="entry name" value="TPP_enzyme_TPP-bd"/>
</dbReference>
<dbReference type="InterPro" id="IPR029035">
    <property type="entry name" value="DHS-like_NAD/FAD-binding_dom"/>
</dbReference>
<evidence type="ECO:0000256" key="5">
    <source>
        <dbReference type="ARBA" id="ARBA00023052"/>
    </source>
</evidence>
<dbReference type="InterPro" id="IPR000399">
    <property type="entry name" value="TPP-bd_CS"/>
</dbReference>
<dbReference type="InterPro" id="IPR012001">
    <property type="entry name" value="Thiamin_PyroP_enz_TPP-bd_dom"/>
</dbReference>
<dbReference type="Gene3D" id="3.40.50.1220">
    <property type="entry name" value="TPP-binding domain"/>
    <property type="match status" value="1"/>
</dbReference>
<dbReference type="InterPro" id="IPR029061">
    <property type="entry name" value="THDP-binding"/>
</dbReference>
<evidence type="ECO:0000259" key="8">
    <source>
        <dbReference type="Pfam" id="PF02775"/>
    </source>
</evidence>
<dbReference type="Gene3D" id="3.40.50.970">
    <property type="match status" value="2"/>
</dbReference>
<feature type="domain" description="Thiamine pyrophosphate enzyme central" evidence="7">
    <location>
        <begin position="200"/>
        <end position="327"/>
    </location>
</feature>
<sequence length="568" mass="60529">MTSQQGPSTVAAAIAHFVAAQGVSRVYTLPGSHVKPICSELARVGISIVSTRHECSAVHMAHAEADLTGRIGVAIVTTGPGLTNAVTGIASAYLSRTPLLVMSARVPDPQAGMGALEEVPQAALVRPVCRHVREISDARHVLSGLHQAATLALGSDGPPGPVYVDFTPNLLKESIPKWYLDPHWFNPVVRPARVPHNDSIERAAALIRNSRRPLAIGGRGVQGAGAALEKFLQATGCLYLDTRESRGTLSPDNPYSIPALRGRAIAEADLVITLGRRLDFELAYGSGAVFAESARFLRIGRSAEELSENRCGDVEVYADVDATLERLANAKPVDADIAWRDELIRANADKTRSKAPSKPAGADGRMHPLTLIDAINRVTDDETISIVDGGDILSFARIGLRANTYLDLGPFGCLGSGAPYAVAAALAFPSRRVVALIGDGSFGFGAMEIETAVRTGARALFVVANNDAWNIERQDQLIKYPEQELGTTLSPSRYDLLARSLGAYGERVERAEDLAAAFERGLANLPAVIDVAVTRDAVSPDTKSGLANVPPLHATQSWEDAERRMLAR</sequence>
<dbReference type="PANTHER" id="PTHR18968:SF166">
    <property type="entry name" value="2-HYDROXYACYL-COA LYASE 2"/>
    <property type="match status" value="1"/>
</dbReference>
<keyword evidence="4" id="KW-0479">Metal-binding</keyword>
<evidence type="ECO:0000313" key="11">
    <source>
        <dbReference type="Proteomes" id="UP001595904"/>
    </source>
</evidence>